<dbReference type="EMBL" id="JYNX01000062">
    <property type="protein sequence ID" value="KMO72812.1"/>
    <property type="molecule type" value="Genomic_DNA"/>
</dbReference>
<name>A0A0J6VTM5_MYCCU</name>
<organism evidence="2 3">
    <name type="scientific">Mycolicibacterium chubuense</name>
    <name type="common">Mycobacterium chubuense</name>
    <dbReference type="NCBI Taxonomy" id="1800"/>
    <lineage>
        <taxon>Bacteria</taxon>
        <taxon>Bacillati</taxon>
        <taxon>Actinomycetota</taxon>
        <taxon>Actinomycetes</taxon>
        <taxon>Mycobacteriales</taxon>
        <taxon>Mycobacteriaceae</taxon>
        <taxon>Mycolicibacterium</taxon>
    </lineage>
</organism>
<evidence type="ECO:0008006" key="4">
    <source>
        <dbReference type="Google" id="ProtNLM"/>
    </source>
</evidence>
<dbReference type="OrthoDB" id="4621439at2"/>
<proteinExistence type="predicted"/>
<feature type="transmembrane region" description="Helical" evidence="1">
    <location>
        <begin position="53"/>
        <end position="74"/>
    </location>
</feature>
<reference evidence="2 3" key="1">
    <citation type="journal article" date="2015" name="Genome Biol. Evol.">
        <title>Characterization of Three Mycobacterium spp. with Potential Use in Bioremediation by Genome Sequencing and Comparative Genomics.</title>
        <authorList>
            <person name="Das S."/>
            <person name="Pettersson B.M."/>
            <person name="Behra P.R."/>
            <person name="Ramesh M."/>
            <person name="Dasgupta S."/>
            <person name="Bhattacharya A."/>
            <person name="Kirsebom L.A."/>
        </authorList>
    </citation>
    <scope>NUCLEOTIDE SEQUENCE [LARGE SCALE GENOMIC DNA]</scope>
    <source>
        <strain evidence="2 3">DSM 44219</strain>
    </source>
</reference>
<gene>
    <name evidence="2" type="ORF">MCHUDSM44219_04799</name>
</gene>
<evidence type="ECO:0000313" key="2">
    <source>
        <dbReference type="EMBL" id="KMO72812.1"/>
    </source>
</evidence>
<accession>A0A0J6VTM5</accession>
<protein>
    <recommendedName>
        <fullName evidence="4">Alkaline shock response membrane anchor protein AmaP</fullName>
    </recommendedName>
</protein>
<evidence type="ECO:0000313" key="3">
    <source>
        <dbReference type="Proteomes" id="UP000036176"/>
    </source>
</evidence>
<dbReference type="AlphaFoldDB" id="A0A0J6VTM5"/>
<keyword evidence="1" id="KW-0812">Transmembrane</keyword>
<dbReference type="PATRIC" id="fig|1800.3.peg.4827"/>
<comment type="caution">
    <text evidence="2">The sequence shown here is derived from an EMBL/GenBank/DDBJ whole genome shotgun (WGS) entry which is preliminary data.</text>
</comment>
<evidence type="ECO:0000256" key="1">
    <source>
        <dbReference type="SAM" id="Phobius"/>
    </source>
</evidence>
<keyword evidence="3" id="KW-1185">Reference proteome</keyword>
<dbReference type="Proteomes" id="UP000036176">
    <property type="component" value="Unassembled WGS sequence"/>
</dbReference>
<dbReference type="RefSeq" id="WP_112744719.1">
    <property type="nucleotide sequence ID" value="NZ_JYNX01000062.1"/>
</dbReference>
<sequence>MSRMSVGFDRTVTFLTGLGLLALGLAAVAWHKGVIGANRAVQTPLGDWMATSWWPWAAGGAGIVLILLALRWLAAHRWAARASRVSLPGDAGSTADATSVASAAADALGADAAVTKASGAASVLRGRPTITLTARVPARHGLPAAVGAADEAARTAAVMLGDSVALRTILHIDTKAGAVVR</sequence>
<keyword evidence="1" id="KW-0472">Membrane</keyword>
<keyword evidence="1" id="KW-1133">Transmembrane helix</keyword>